<keyword evidence="3" id="KW-1185">Reference proteome</keyword>
<reference evidence="2 3" key="1">
    <citation type="submission" date="2016-07" db="EMBL/GenBank/DDBJ databases">
        <title>Complete genome sequence of Altererythrobacter namhicola JCM 16345T, containing esterase-encoding genes.</title>
        <authorList>
            <person name="Cheng H."/>
            <person name="Wu Y.-H."/>
            <person name="Jian S.-L."/>
            <person name="Huo Y.-Y."/>
            <person name="Wang C.-S."/>
            <person name="Xu X.-W."/>
        </authorList>
    </citation>
    <scope>NUCLEOTIDE SEQUENCE [LARGE SCALE GENOMIC DNA]</scope>
    <source>
        <strain evidence="2 3">JCM 16345</strain>
    </source>
</reference>
<feature type="region of interest" description="Disordered" evidence="1">
    <location>
        <begin position="27"/>
        <end position="61"/>
    </location>
</feature>
<proteinExistence type="predicted"/>
<name>A0A1C7D9C7_9SPHN</name>
<evidence type="ECO:0000256" key="1">
    <source>
        <dbReference type="SAM" id="MobiDB-lite"/>
    </source>
</evidence>
<protein>
    <submittedName>
        <fullName evidence="2">Uncharacterized protein</fullName>
    </submittedName>
</protein>
<dbReference type="EMBL" id="CP016545">
    <property type="protein sequence ID" value="ANU07972.1"/>
    <property type="molecule type" value="Genomic_DNA"/>
</dbReference>
<feature type="compositionally biased region" description="Basic and acidic residues" evidence="1">
    <location>
        <begin position="47"/>
        <end position="61"/>
    </location>
</feature>
<sequence>MEFEISDDGRSRLEDEDLDIIDDHMALKNQSSVDPNSYPGDNSPLVRKPDKAEHIPEQDEK</sequence>
<dbReference type="KEGG" id="anh:A6F65_01675"/>
<organism evidence="2 3">
    <name type="scientific">Paraurantiacibacter namhicola</name>
    <dbReference type="NCBI Taxonomy" id="645517"/>
    <lineage>
        <taxon>Bacteria</taxon>
        <taxon>Pseudomonadati</taxon>
        <taxon>Pseudomonadota</taxon>
        <taxon>Alphaproteobacteria</taxon>
        <taxon>Sphingomonadales</taxon>
        <taxon>Erythrobacteraceae</taxon>
        <taxon>Paraurantiacibacter</taxon>
    </lineage>
</organism>
<dbReference type="AlphaFoldDB" id="A0A1C7D9C7"/>
<accession>A0A1C7D9C7</accession>
<dbReference type="Proteomes" id="UP000092698">
    <property type="component" value="Chromosome"/>
</dbReference>
<evidence type="ECO:0000313" key="2">
    <source>
        <dbReference type="EMBL" id="ANU07972.1"/>
    </source>
</evidence>
<gene>
    <name evidence="2" type="ORF">A6F65_01675</name>
</gene>
<evidence type="ECO:0000313" key="3">
    <source>
        <dbReference type="Proteomes" id="UP000092698"/>
    </source>
</evidence>
<dbReference type="STRING" id="645517.A6F65_01675"/>
<dbReference type="RefSeq" id="WP_067787668.1">
    <property type="nucleotide sequence ID" value="NZ_CP016545.1"/>
</dbReference>